<dbReference type="AlphaFoldDB" id="A0A8J4Y3X8"/>
<evidence type="ECO:0000256" key="3">
    <source>
        <dbReference type="SAM" id="Phobius"/>
    </source>
</evidence>
<keyword evidence="3" id="KW-0812">Transmembrane</keyword>
<dbReference type="PANTHER" id="PTHR13234">
    <property type="entry name" value="GAMMA-INTERFERON INDUCIBLE LYSOSOMAL THIOL REDUCTASE GILT"/>
    <property type="match status" value="1"/>
</dbReference>
<feature type="transmembrane region" description="Helical" evidence="3">
    <location>
        <begin position="9"/>
        <end position="26"/>
    </location>
</feature>
<evidence type="ECO:0000256" key="1">
    <source>
        <dbReference type="ARBA" id="ARBA00005679"/>
    </source>
</evidence>
<name>A0A8J4Y3X8_CHIOP</name>
<dbReference type="EMBL" id="JACEEZ010012734">
    <property type="protein sequence ID" value="KAG0720505.1"/>
    <property type="molecule type" value="Genomic_DNA"/>
</dbReference>
<keyword evidence="5" id="KW-1185">Reference proteome</keyword>
<evidence type="ECO:0000256" key="2">
    <source>
        <dbReference type="ARBA" id="ARBA00023180"/>
    </source>
</evidence>
<dbReference type="Pfam" id="PF03227">
    <property type="entry name" value="GILT"/>
    <property type="match status" value="1"/>
</dbReference>
<comment type="similarity">
    <text evidence="1">Belongs to the GILT family.</text>
</comment>
<keyword evidence="3" id="KW-1133">Transmembrane helix</keyword>
<organism evidence="4 5">
    <name type="scientific">Chionoecetes opilio</name>
    <name type="common">Atlantic snow crab</name>
    <name type="synonym">Cancer opilio</name>
    <dbReference type="NCBI Taxonomy" id="41210"/>
    <lineage>
        <taxon>Eukaryota</taxon>
        <taxon>Metazoa</taxon>
        <taxon>Ecdysozoa</taxon>
        <taxon>Arthropoda</taxon>
        <taxon>Crustacea</taxon>
        <taxon>Multicrustacea</taxon>
        <taxon>Malacostraca</taxon>
        <taxon>Eumalacostraca</taxon>
        <taxon>Eucarida</taxon>
        <taxon>Decapoda</taxon>
        <taxon>Pleocyemata</taxon>
        <taxon>Brachyura</taxon>
        <taxon>Eubrachyura</taxon>
        <taxon>Majoidea</taxon>
        <taxon>Majidae</taxon>
        <taxon>Chionoecetes</taxon>
    </lineage>
</organism>
<dbReference type="InterPro" id="IPR004911">
    <property type="entry name" value="Interferon-induced_GILT"/>
</dbReference>
<gene>
    <name evidence="4" type="primary">ifi30_6</name>
    <name evidence="4" type="ORF">GWK47_048344</name>
</gene>
<evidence type="ECO:0000313" key="4">
    <source>
        <dbReference type="EMBL" id="KAG0720505.1"/>
    </source>
</evidence>
<keyword evidence="3" id="KW-0472">Membrane</keyword>
<reference evidence="4" key="1">
    <citation type="submission" date="2020-07" db="EMBL/GenBank/DDBJ databases">
        <title>The High-quality genome of the commercially important snow crab, Chionoecetes opilio.</title>
        <authorList>
            <person name="Jeong J.-H."/>
            <person name="Ryu S."/>
        </authorList>
    </citation>
    <scope>NUCLEOTIDE SEQUENCE</scope>
    <source>
        <strain evidence="4">MADBK_172401_WGS</strain>
        <tissue evidence="4">Digestive gland</tissue>
    </source>
</reference>
<accession>A0A8J4Y3X8</accession>
<evidence type="ECO:0000313" key="5">
    <source>
        <dbReference type="Proteomes" id="UP000770661"/>
    </source>
</evidence>
<dbReference type="Proteomes" id="UP000770661">
    <property type="component" value="Unassembled WGS sequence"/>
</dbReference>
<dbReference type="OrthoDB" id="958254at2759"/>
<sequence length="234" mass="26242">MDMGGGRLLIRFIILVLIVVLGWKIWEYTDLPSPEAPPGYQGHGKEAMDAASPPPLQVVVYYEALCPDSRYFILKQLKPAYDKLHDIITVSFVPYGKAQTVEKDGKCTFTCQHGPVECRANMVHACVTSVFREEAKQLDIVSCMIDKNEQPMKAGLKCVERFGEAWDSVERCVESEKGGSIMKHMGDMTHSLRPKVSFIPTVEIDGSLSEQSHIQQDLHKVLCRRYRGPTPPSC</sequence>
<keyword evidence="2" id="KW-0325">Glycoprotein</keyword>
<proteinExistence type="inferred from homology"/>
<dbReference type="PANTHER" id="PTHR13234:SF71">
    <property type="entry name" value="GAMMA-INTERFERON-INDUCIBLE LYSOSOMAL THIOL REDUCTASE-LIKE PROTEIN"/>
    <property type="match status" value="1"/>
</dbReference>
<protein>
    <submittedName>
        <fullName evidence="4">Gamma-interferon-inducible lysosomal thiol reductase</fullName>
    </submittedName>
</protein>
<comment type="caution">
    <text evidence="4">The sequence shown here is derived from an EMBL/GenBank/DDBJ whole genome shotgun (WGS) entry which is preliminary data.</text>
</comment>
<dbReference type="GO" id="GO:0016671">
    <property type="term" value="F:oxidoreductase activity, acting on a sulfur group of donors, disulfide as acceptor"/>
    <property type="evidence" value="ECO:0007669"/>
    <property type="project" value="InterPro"/>
</dbReference>